<dbReference type="KEGG" id="thyd:TTHT_0606"/>
<keyword evidence="3" id="KW-1185">Reference proteome</keyword>
<accession>A0A7R6PYW3</accession>
<dbReference type="AlphaFoldDB" id="A0A7R6PYW3"/>
<reference evidence="2 3" key="1">
    <citation type="journal article" date="2012" name="Extremophiles">
        <title>Thermotomaculum hydrothermale gen. nov., sp. nov., a novel heterotrophic thermophile within the phylum Acidobacteria from a deep-sea hydrothermal vent chimney in the Southern Okinawa Trough.</title>
        <authorList>
            <person name="Izumi H."/>
            <person name="Nunoura T."/>
            <person name="Miyazaki M."/>
            <person name="Mino S."/>
            <person name="Toki T."/>
            <person name="Takai K."/>
            <person name="Sako Y."/>
            <person name="Sawabe T."/>
            <person name="Nakagawa S."/>
        </authorList>
    </citation>
    <scope>NUCLEOTIDE SEQUENCE [LARGE SCALE GENOMIC DNA]</scope>
    <source>
        <strain evidence="2 3">AC55</strain>
    </source>
</reference>
<organism evidence="2 3">
    <name type="scientific">Thermotomaculum hydrothermale</name>
    <dbReference type="NCBI Taxonomy" id="981385"/>
    <lineage>
        <taxon>Bacteria</taxon>
        <taxon>Pseudomonadati</taxon>
        <taxon>Acidobacteriota</taxon>
        <taxon>Holophagae</taxon>
        <taxon>Thermotomaculales</taxon>
        <taxon>Thermotomaculaceae</taxon>
        <taxon>Thermotomaculum</taxon>
    </lineage>
</organism>
<name>A0A7R6PYW3_9BACT</name>
<dbReference type="GO" id="GO:0016747">
    <property type="term" value="F:acyltransferase activity, transferring groups other than amino-acyl groups"/>
    <property type="evidence" value="ECO:0007669"/>
    <property type="project" value="InterPro"/>
</dbReference>
<dbReference type="EMBL" id="AP017470">
    <property type="protein sequence ID" value="BBB32188.1"/>
    <property type="molecule type" value="Genomic_DNA"/>
</dbReference>
<dbReference type="CDD" id="cd04301">
    <property type="entry name" value="NAT_SF"/>
    <property type="match status" value="1"/>
</dbReference>
<evidence type="ECO:0000313" key="3">
    <source>
        <dbReference type="Proteomes" id="UP000595564"/>
    </source>
</evidence>
<dbReference type="PROSITE" id="PS51186">
    <property type="entry name" value="GNAT"/>
    <property type="match status" value="1"/>
</dbReference>
<dbReference type="InterPro" id="IPR000182">
    <property type="entry name" value="GNAT_dom"/>
</dbReference>
<evidence type="ECO:0000259" key="1">
    <source>
        <dbReference type="PROSITE" id="PS51186"/>
    </source>
</evidence>
<dbReference type="Pfam" id="PF00583">
    <property type="entry name" value="Acetyltransf_1"/>
    <property type="match status" value="1"/>
</dbReference>
<protein>
    <recommendedName>
        <fullName evidence="1">N-acetyltransferase domain-containing protein</fullName>
    </recommendedName>
</protein>
<gene>
    <name evidence="2" type="ORF">TTHT_0606</name>
</gene>
<evidence type="ECO:0000313" key="2">
    <source>
        <dbReference type="EMBL" id="BBB32188.1"/>
    </source>
</evidence>
<feature type="domain" description="N-acetyltransferase" evidence="1">
    <location>
        <begin position="16"/>
        <end position="180"/>
    </location>
</feature>
<dbReference type="Proteomes" id="UP000595564">
    <property type="component" value="Chromosome"/>
</dbReference>
<dbReference type="Gene3D" id="3.40.630.30">
    <property type="match status" value="1"/>
</dbReference>
<proteinExistence type="predicted"/>
<dbReference type="SUPFAM" id="SSF55729">
    <property type="entry name" value="Acyl-CoA N-acyltransferases (Nat)"/>
    <property type="match status" value="1"/>
</dbReference>
<dbReference type="InterPro" id="IPR016181">
    <property type="entry name" value="Acyl_CoA_acyltransferase"/>
</dbReference>
<sequence length="198" mass="23171">MFSYPHKHKLPNGEELTIDLLKSDQYKEYFDFLNRLTDDDKLYLKYDVTNIGFVEERVKAIEKGNRVSIVAWNKDKKIVGSSTLYWTNFGWKSHIGKLRIIVDPNYRNLGLSKYLAQQIFFKAQEMRNLDLVEAEVMEEQKAAIHILEELGFKKTATLPNYIVDTKGKKHNLIIMVADLESLIDKFENMVWDEEFKGG</sequence>
<dbReference type="RefSeq" id="WP_201328527.1">
    <property type="nucleotide sequence ID" value="NZ_AP017470.1"/>
</dbReference>